<name>A0ABT0RIA8_9SPHN</name>
<evidence type="ECO:0000313" key="8">
    <source>
        <dbReference type="Proteomes" id="UP001165363"/>
    </source>
</evidence>
<comment type="caution">
    <text evidence="7">The sequence shown here is derived from an EMBL/GenBank/DDBJ whole genome shotgun (WGS) entry which is preliminary data.</text>
</comment>
<feature type="transmembrane region" description="Helical" evidence="5">
    <location>
        <begin position="217"/>
        <end position="236"/>
    </location>
</feature>
<evidence type="ECO:0000256" key="4">
    <source>
        <dbReference type="ARBA" id="ARBA00023136"/>
    </source>
</evidence>
<dbReference type="Proteomes" id="UP001165363">
    <property type="component" value="Unassembled WGS sequence"/>
</dbReference>
<feature type="transmembrane region" description="Helical" evidence="5">
    <location>
        <begin position="268"/>
        <end position="286"/>
    </location>
</feature>
<dbReference type="InterPro" id="IPR051533">
    <property type="entry name" value="WaaL-like"/>
</dbReference>
<dbReference type="Pfam" id="PF04932">
    <property type="entry name" value="Wzy_C"/>
    <property type="match status" value="1"/>
</dbReference>
<keyword evidence="3 5" id="KW-1133">Transmembrane helix</keyword>
<dbReference type="InterPro" id="IPR007016">
    <property type="entry name" value="O-antigen_ligase-rel_domated"/>
</dbReference>
<gene>
    <name evidence="7" type="ORF">LZ536_00425</name>
</gene>
<feature type="transmembrane region" description="Helical" evidence="5">
    <location>
        <begin position="242"/>
        <end position="261"/>
    </location>
</feature>
<keyword evidence="4 5" id="KW-0472">Membrane</keyword>
<evidence type="ECO:0000256" key="5">
    <source>
        <dbReference type="SAM" id="Phobius"/>
    </source>
</evidence>
<dbReference type="PANTHER" id="PTHR37422">
    <property type="entry name" value="TEICHURONIC ACID BIOSYNTHESIS PROTEIN TUAE"/>
    <property type="match status" value="1"/>
</dbReference>
<organism evidence="7 8">
    <name type="scientific">Sphingomonas alba</name>
    <dbReference type="NCBI Taxonomy" id="2908208"/>
    <lineage>
        <taxon>Bacteria</taxon>
        <taxon>Pseudomonadati</taxon>
        <taxon>Pseudomonadota</taxon>
        <taxon>Alphaproteobacteria</taxon>
        <taxon>Sphingomonadales</taxon>
        <taxon>Sphingomonadaceae</taxon>
        <taxon>Sphingomonas</taxon>
    </lineage>
</organism>
<comment type="subcellular location">
    <subcellularLocation>
        <location evidence="1">Membrane</location>
        <topology evidence="1">Multi-pass membrane protein</topology>
    </subcellularLocation>
</comment>
<dbReference type="GO" id="GO:0016874">
    <property type="term" value="F:ligase activity"/>
    <property type="evidence" value="ECO:0007669"/>
    <property type="project" value="UniProtKB-KW"/>
</dbReference>
<dbReference type="EMBL" id="JAMGBD010000001">
    <property type="protein sequence ID" value="MCL6682369.1"/>
    <property type="molecule type" value="Genomic_DNA"/>
</dbReference>
<feature type="domain" description="O-antigen ligase-related" evidence="6">
    <location>
        <begin position="226"/>
        <end position="366"/>
    </location>
</feature>
<proteinExistence type="predicted"/>
<feature type="transmembrane region" description="Helical" evidence="5">
    <location>
        <begin position="30"/>
        <end position="47"/>
    </location>
</feature>
<keyword evidence="8" id="KW-1185">Reference proteome</keyword>
<sequence length="446" mass="47924">MSRLKFAILPSYLFLCLLLGGSSRGVWANALLQLSAVGLLVWAFLSRDPPAIQPAGRRLLLIVAVLGALFAIQLVPMPPDLWTKIPGRELVARGFDLLGMQQPWMPLSLSPYDTIAAALTLLPPLSLLIAMLRLRAWRAETMFMALLAGAATSILLGLLQVRSGTEWYFYEVTNLGVAVGAFANANHFATLLLVAIPIFSAVAIGRWRAAKDRQQRSAIFLVSAAAAAVLLVGILMCQSAAFLLLGPPVLAATILIPMRLGKTRIRQGFLAIFALIVIAAGTLVVAGDRLPGWGTSASVETRKQFWATSAAAVQGQALTGWGFGTFQEAYRRYEDAGSVDRFYVNHAHNDYLEIAVEGGVPALLLVVAFLIWWANRSREAWMSSGATIEQKAASIASAAILLHSLFDFPLRTSAITAVLAVCLALLAGARGTIRSADVEKPRHATL</sequence>
<keyword evidence="7" id="KW-0436">Ligase</keyword>
<feature type="transmembrane region" description="Helical" evidence="5">
    <location>
        <begin position="181"/>
        <end position="205"/>
    </location>
</feature>
<evidence type="ECO:0000313" key="7">
    <source>
        <dbReference type="EMBL" id="MCL6682369.1"/>
    </source>
</evidence>
<evidence type="ECO:0000256" key="1">
    <source>
        <dbReference type="ARBA" id="ARBA00004141"/>
    </source>
</evidence>
<reference evidence="7" key="1">
    <citation type="submission" date="2022-05" db="EMBL/GenBank/DDBJ databases">
        <authorList>
            <person name="Jo J.-H."/>
            <person name="Im W.-T."/>
        </authorList>
    </citation>
    <scope>NUCLEOTIDE SEQUENCE</scope>
    <source>
        <strain evidence="7">SE158</strain>
    </source>
</reference>
<feature type="transmembrane region" description="Helical" evidence="5">
    <location>
        <begin position="141"/>
        <end position="161"/>
    </location>
</feature>
<dbReference type="PANTHER" id="PTHR37422:SF13">
    <property type="entry name" value="LIPOPOLYSACCHARIDE BIOSYNTHESIS PROTEIN PA4999-RELATED"/>
    <property type="match status" value="1"/>
</dbReference>
<keyword evidence="2 5" id="KW-0812">Transmembrane</keyword>
<feature type="transmembrane region" description="Helical" evidence="5">
    <location>
        <begin position="354"/>
        <end position="374"/>
    </location>
</feature>
<evidence type="ECO:0000259" key="6">
    <source>
        <dbReference type="Pfam" id="PF04932"/>
    </source>
</evidence>
<protein>
    <submittedName>
        <fullName evidence="7">O-antigen ligase family protein</fullName>
    </submittedName>
</protein>
<accession>A0ABT0RIA8</accession>
<feature type="transmembrane region" description="Helical" evidence="5">
    <location>
        <begin position="114"/>
        <end position="134"/>
    </location>
</feature>
<dbReference type="RefSeq" id="WP_249846346.1">
    <property type="nucleotide sequence ID" value="NZ_JAMGBD010000001.1"/>
</dbReference>
<evidence type="ECO:0000256" key="3">
    <source>
        <dbReference type="ARBA" id="ARBA00022989"/>
    </source>
</evidence>
<feature type="transmembrane region" description="Helical" evidence="5">
    <location>
        <begin position="59"/>
        <end position="76"/>
    </location>
</feature>
<evidence type="ECO:0000256" key="2">
    <source>
        <dbReference type="ARBA" id="ARBA00022692"/>
    </source>
</evidence>